<dbReference type="EMBL" id="JACAZH010000004">
    <property type="protein sequence ID" value="KAF7370166.1"/>
    <property type="molecule type" value="Genomic_DNA"/>
</dbReference>
<name>A0A8H7DG47_9AGAR</name>
<evidence type="ECO:0000313" key="2">
    <source>
        <dbReference type="EMBL" id="KAF7370166.1"/>
    </source>
</evidence>
<dbReference type="Proteomes" id="UP000623467">
    <property type="component" value="Unassembled WGS sequence"/>
</dbReference>
<organism evidence="2 3">
    <name type="scientific">Mycena sanguinolenta</name>
    <dbReference type="NCBI Taxonomy" id="230812"/>
    <lineage>
        <taxon>Eukaryota</taxon>
        <taxon>Fungi</taxon>
        <taxon>Dikarya</taxon>
        <taxon>Basidiomycota</taxon>
        <taxon>Agaricomycotina</taxon>
        <taxon>Agaricomycetes</taxon>
        <taxon>Agaricomycetidae</taxon>
        <taxon>Agaricales</taxon>
        <taxon>Marasmiineae</taxon>
        <taxon>Mycenaceae</taxon>
        <taxon>Mycena</taxon>
    </lineage>
</organism>
<evidence type="ECO:0000256" key="1">
    <source>
        <dbReference type="SAM" id="MobiDB-lite"/>
    </source>
</evidence>
<keyword evidence="3" id="KW-1185">Reference proteome</keyword>
<accession>A0A8H7DG47</accession>
<protein>
    <submittedName>
        <fullName evidence="2">Uncharacterized protein</fullName>
    </submittedName>
</protein>
<comment type="caution">
    <text evidence="2">The sequence shown here is derived from an EMBL/GenBank/DDBJ whole genome shotgun (WGS) entry which is preliminary data.</text>
</comment>
<evidence type="ECO:0000313" key="3">
    <source>
        <dbReference type="Proteomes" id="UP000623467"/>
    </source>
</evidence>
<sequence>MLENDCTDDVFPLVDHLGRMSKLKIIACAARDAVHEPQHLSLPSCRMGTTTPTPPALCRMSLDPPHTLPCRDMPAPRIVHAAFYGIDLYYPGKWVSGVSSHNIHVVLSGREDGHAASNVVASASGEQVINVSIQIISKNPYFSSGTWPPPKTPHTILTGDVDRMIGPPASSSPAPAASANSPYLAPAQRQLERLAHGGIKGSRRVPQRV</sequence>
<reference evidence="2" key="1">
    <citation type="submission" date="2020-05" db="EMBL/GenBank/DDBJ databases">
        <title>Mycena genomes resolve the evolution of fungal bioluminescence.</title>
        <authorList>
            <person name="Tsai I.J."/>
        </authorList>
    </citation>
    <scope>NUCLEOTIDE SEQUENCE</scope>
    <source>
        <strain evidence="2">160909Yilan</strain>
    </source>
</reference>
<dbReference type="AlphaFoldDB" id="A0A8H7DG47"/>
<proteinExistence type="predicted"/>
<gene>
    <name evidence="2" type="ORF">MSAN_00647100</name>
</gene>
<feature type="compositionally biased region" description="Low complexity" evidence="1">
    <location>
        <begin position="167"/>
        <end position="186"/>
    </location>
</feature>
<feature type="region of interest" description="Disordered" evidence="1">
    <location>
        <begin position="164"/>
        <end position="186"/>
    </location>
</feature>